<dbReference type="InterPro" id="IPR003367">
    <property type="entry name" value="Thrombospondin_3-like_rpt"/>
</dbReference>
<dbReference type="AlphaFoldDB" id="A0A220VEW0"/>
<keyword evidence="1" id="KW-0732">Signal</keyword>
<dbReference type="KEGG" id="pmai:CF386_07365"/>
<protein>
    <recommendedName>
        <fullName evidence="5">Thrombospondin</fullName>
    </recommendedName>
</protein>
<accession>A0A220VEW0</accession>
<dbReference type="Proteomes" id="UP000242175">
    <property type="component" value="Chromosome small"/>
</dbReference>
<dbReference type="InterPro" id="IPR028974">
    <property type="entry name" value="TSP_type-3_rpt"/>
</dbReference>
<evidence type="ECO:0008006" key="5">
    <source>
        <dbReference type="Google" id="ProtNLM"/>
    </source>
</evidence>
<feature type="compositionally biased region" description="Acidic residues" evidence="2">
    <location>
        <begin position="8"/>
        <end position="32"/>
    </location>
</feature>
<dbReference type="Pfam" id="PF02412">
    <property type="entry name" value="TSP_3"/>
    <property type="match status" value="1"/>
</dbReference>
<dbReference type="RefSeq" id="WP_089073787.1">
    <property type="nucleotide sequence ID" value="NZ_CP022356.1"/>
</dbReference>
<gene>
    <name evidence="3" type="ORF">CF386_07365</name>
</gene>
<dbReference type="EMBL" id="CP022356">
    <property type="protein sequence ID" value="ASK78879.1"/>
    <property type="molecule type" value="Genomic_DNA"/>
</dbReference>
<evidence type="ECO:0000313" key="4">
    <source>
        <dbReference type="Proteomes" id="UP000242175"/>
    </source>
</evidence>
<feature type="region of interest" description="Disordered" evidence="2">
    <location>
        <begin position="1"/>
        <end position="93"/>
    </location>
</feature>
<proteinExistence type="predicted"/>
<dbReference type="SUPFAM" id="SSF103647">
    <property type="entry name" value="TSP type-3 repeat"/>
    <property type="match status" value="1"/>
</dbReference>
<evidence type="ECO:0000256" key="2">
    <source>
        <dbReference type="SAM" id="MobiDB-lite"/>
    </source>
</evidence>
<feature type="compositionally biased region" description="Acidic residues" evidence="2">
    <location>
        <begin position="48"/>
        <end position="62"/>
    </location>
</feature>
<evidence type="ECO:0000256" key="1">
    <source>
        <dbReference type="ARBA" id="ARBA00022729"/>
    </source>
</evidence>
<organism evidence="3 4">
    <name type="scientific">Paraphotobacterium marinum</name>
    <dbReference type="NCBI Taxonomy" id="1755811"/>
    <lineage>
        <taxon>Bacteria</taxon>
        <taxon>Pseudomonadati</taxon>
        <taxon>Pseudomonadota</taxon>
        <taxon>Gammaproteobacteria</taxon>
        <taxon>Vibrionales</taxon>
        <taxon>Vibrionaceae</taxon>
        <taxon>Paraphotobacterium</taxon>
    </lineage>
</organism>
<dbReference type="GO" id="GO:0005509">
    <property type="term" value="F:calcium ion binding"/>
    <property type="evidence" value="ECO:0007669"/>
    <property type="project" value="InterPro"/>
</dbReference>
<evidence type="ECO:0000313" key="3">
    <source>
        <dbReference type="EMBL" id="ASK78879.1"/>
    </source>
</evidence>
<name>A0A220VEW0_9GAMM</name>
<sequence>MDALNIDTDGDGICDAEDNDDDGDGISDDNDNCPETPLNSSVNSEGCLDGDGDGVSDDDDDCPNTPEGDTVNATGCTDSDDNGVPDADEGDGNGIGLYTIKDNSSYVDQNRGFINAHDGEAYFFNGNINLNLEPRLITGGYDRFDNANLPTGLTNSNSAYHEIGRGYDISISSISVPKIMKIKPVFN</sequence>
<feature type="compositionally biased region" description="Acidic residues" evidence="2">
    <location>
        <begin position="78"/>
        <end position="91"/>
    </location>
</feature>
<dbReference type="Gene3D" id="4.10.1080.10">
    <property type="entry name" value="TSP type-3 repeat"/>
    <property type="match status" value="1"/>
</dbReference>
<keyword evidence="4" id="KW-1185">Reference proteome</keyword>
<reference evidence="3 4" key="1">
    <citation type="journal article" date="2016" name="Int. J. Syst. Evol. Microbiol.">
        <title>Paraphotobacterium marinum gen. nov., sp. nov., a member of the family Vibrionaceae, isolated from surface seawater.</title>
        <authorList>
            <person name="Huang Z."/>
            <person name="Dong C."/>
            <person name="Shao Z."/>
        </authorList>
    </citation>
    <scope>NUCLEOTIDE SEQUENCE [LARGE SCALE GENOMIC DNA]</scope>
    <source>
        <strain evidence="3 4">NSCS20N07D</strain>
    </source>
</reference>
<dbReference type="GO" id="GO:0007155">
    <property type="term" value="P:cell adhesion"/>
    <property type="evidence" value="ECO:0007669"/>
    <property type="project" value="InterPro"/>
</dbReference>